<accession>A0A926HTU2</accession>
<dbReference type="InterPro" id="IPR001539">
    <property type="entry name" value="Peptidase_U32"/>
</dbReference>
<dbReference type="PROSITE" id="PS01276">
    <property type="entry name" value="PEPTIDASE_U32"/>
    <property type="match status" value="1"/>
</dbReference>
<dbReference type="GO" id="GO:0006508">
    <property type="term" value="P:proteolysis"/>
    <property type="evidence" value="ECO:0007669"/>
    <property type="project" value="UniProtKB-KW"/>
</dbReference>
<organism evidence="5 6">
    <name type="scientific">Feifania hominis</name>
    <dbReference type="NCBI Taxonomy" id="2763660"/>
    <lineage>
        <taxon>Bacteria</taxon>
        <taxon>Bacillati</taxon>
        <taxon>Bacillota</taxon>
        <taxon>Clostridia</taxon>
        <taxon>Eubacteriales</taxon>
        <taxon>Feifaniaceae</taxon>
        <taxon>Feifania</taxon>
    </lineage>
</organism>
<evidence type="ECO:0000313" key="6">
    <source>
        <dbReference type="Proteomes" id="UP000620366"/>
    </source>
</evidence>
<dbReference type="Proteomes" id="UP000620366">
    <property type="component" value="Unassembled WGS sequence"/>
</dbReference>
<evidence type="ECO:0000259" key="4">
    <source>
        <dbReference type="Pfam" id="PF16325"/>
    </source>
</evidence>
<dbReference type="SUPFAM" id="SSF51366">
    <property type="entry name" value="Ribulose-phoshate binding barrel"/>
    <property type="match status" value="1"/>
</dbReference>
<dbReference type="RefSeq" id="WP_249298885.1">
    <property type="nucleotide sequence ID" value="NZ_JACRSP010000001.1"/>
</dbReference>
<dbReference type="InterPro" id="IPR051454">
    <property type="entry name" value="RNA/ubiquinone_mod_enzymes"/>
</dbReference>
<dbReference type="InterPro" id="IPR011060">
    <property type="entry name" value="RibuloseP-bd_barrel"/>
</dbReference>
<keyword evidence="6" id="KW-1185">Reference proteome</keyword>
<dbReference type="AlphaFoldDB" id="A0A926HTU2"/>
<evidence type="ECO:0000256" key="1">
    <source>
        <dbReference type="ARBA" id="ARBA00022670"/>
    </source>
</evidence>
<proteinExistence type="inferred from homology"/>
<sequence length="412" mass="46257">MSKKVELLAPAGSLLKLRTAVLYGADAVYCGTTEFSLRAGSQNLTLPELHEGVEFAHAHGARVYVALNTYARSDELRRMGDTIEQIAQAGTDAVIVSDLGVFALVRERAPDLAIHISTQSNVVNFGACAMWHRLGASRVVLARELSLAEIADIRRSTPPELELECFVHGAMCMSYSGRCVMSNYLTGRDANRGDCAQPCRWKYALTEEKRPGEYFPVYEGEEGSFVFNSKDLCLIRRLPELVKAGVVSLKIEGRMKSEFYVASVVSAYRRALDQYERDPAGYRFDEGLYEELCKVSHRAYYEGFVDGPPQNGQIQSTGSYIREWEIAAFVESWDAAREMMRCRQRNKFCRGDEVELLMPGREPMALRIDQLFNADGQPVESAPHADELLYVPVPFEVPAYSMIRRKKEEGVK</sequence>
<protein>
    <submittedName>
        <fullName evidence="5">U32 family peptidase</fullName>
    </submittedName>
</protein>
<dbReference type="Gene3D" id="2.40.30.10">
    <property type="entry name" value="Translation factors"/>
    <property type="match status" value="1"/>
</dbReference>
<evidence type="ECO:0000313" key="5">
    <source>
        <dbReference type="EMBL" id="MBC8535250.1"/>
    </source>
</evidence>
<dbReference type="PANTHER" id="PTHR30217:SF6">
    <property type="entry name" value="TRNA HYDROXYLATION PROTEIN P"/>
    <property type="match status" value="1"/>
</dbReference>
<feature type="domain" description="Peptidase family U32 C-terminal" evidence="4">
    <location>
        <begin position="322"/>
        <end position="404"/>
    </location>
</feature>
<evidence type="ECO:0000256" key="3">
    <source>
        <dbReference type="ARBA" id="ARBA00038374"/>
    </source>
</evidence>
<dbReference type="GO" id="GO:0008233">
    <property type="term" value="F:peptidase activity"/>
    <property type="evidence" value="ECO:0007669"/>
    <property type="project" value="UniProtKB-KW"/>
</dbReference>
<keyword evidence="1" id="KW-0645">Protease</keyword>
<dbReference type="PANTHER" id="PTHR30217">
    <property type="entry name" value="PEPTIDASE U32 FAMILY"/>
    <property type="match status" value="1"/>
</dbReference>
<gene>
    <name evidence="5" type="ORF">H8695_00865</name>
</gene>
<keyword evidence="2" id="KW-0378">Hydrolase</keyword>
<name>A0A926HTU2_9FIRM</name>
<comment type="similarity">
    <text evidence="3">Belongs to the peptidase U32 family.</text>
</comment>
<evidence type="ECO:0000256" key="2">
    <source>
        <dbReference type="ARBA" id="ARBA00022801"/>
    </source>
</evidence>
<dbReference type="Pfam" id="PF16325">
    <property type="entry name" value="Peptidase_U32_C"/>
    <property type="match status" value="1"/>
</dbReference>
<reference evidence="5" key="1">
    <citation type="submission" date="2020-08" db="EMBL/GenBank/DDBJ databases">
        <title>Genome public.</title>
        <authorList>
            <person name="Liu C."/>
            <person name="Sun Q."/>
        </authorList>
    </citation>
    <scope>NUCLEOTIDE SEQUENCE</scope>
    <source>
        <strain evidence="5">BX7</strain>
    </source>
</reference>
<comment type="caution">
    <text evidence="5">The sequence shown here is derived from an EMBL/GenBank/DDBJ whole genome shotgun (WGS) entry which is preliminary data.</text>
</comment>
<dbReference type="InterPro" id="IPR032525">
    <property type="entry name" value="Peptidase_U32_C"/>
</dbReference>
<dbReference type="EMBL" id="JACRSP010000001">
    <property type="protein sequence ID" value="MBC8535250.1"/>
    <property type="molecule type" value="Genomic_DNA"/>
</dbReference>
<dbReference type="Pfam" id="PF01136">
    <property type="entry name" value="Peptidase_U32"/>
    <property type="match status" value="1"/>
</dbReference>